<evidence type="ECO:0000256" key="3">
    <source>
        <dbReference type="ARBA" id="ARBA00015946"/>
    </source>
</evidence>
<organism evidence="19">
    <name type="scientific">Syndesmis kurakaikina</name>
    <dbReference type="NCBI Taxonomy" id="2711315"/>
    <lineage>
        <taxon>Eukaryota</taxon>
        <taxon>Metazoa</taxon>
        <taxon>Spiralia</taxon>
        <taxon>Lophotrochozoa</taxon>
        <taxon>Platyhelminthes</taxon>
        <taxon>Rhabditophora</taxon>
        <taxon>Rhabdocoela</taxon>
        <taxon>Dalyellioida</taxon>
        <taxon>Umagillidae</taxon>
        <taxon>Syndesmis</taxon>
    </lineage>
</organism>
<comment type="function">
    <text evidence="15">Component of the cytochrome c oxidase, the last enzyme in the mitochondrial electron transport chain which drives oxidative phosphorylation. The respiratory chain contains 3 multisubunit complexes succinate dehydrogenase (complex II, CII), ubiquinol-cytochrome c oxidoreductase (cytochrome b-c1 complex, complex III, CIII) and cytochrome c oxidase (complex IV, CIV), that cooperate to transfer electrons derived from NADH and succinate to molecular oxygen, creating an electrochemical gradient over the inner membrane that drives transmembrane transport and the ATP synthase. Cytochrome c oxidase is the component of the respiratory chain that catalyzes the reduction of oxygen to water. Electrons originating from reduced cytochrome c in the intermembrane space (IMS) are transferred via the dinuclear copper A center (CU(A)) of subunit 2 and heme A of subunit 1 to the active site in subunit 1, a binuclear center (BNC) formed by heme A3 and copper B (CU(B)). The BNC reduces molecular oxygen to 2 water molecules using 4 electrons from cytochrome c in the IMS and 4 protons from the mitochondrial matrix.</text>
</comment>
<dbReference type="Gene3D" id="1.10.287.90">
    <property type="match status" value="1"/>
</dbReference>
<dbReference type="PROSITE" id="PS50857">
    <property type="entry name" value="COX2_CUA"/>
    <property type="match status" value="1"/>
</dbReference>
<evidence type="ECO:0000313" key="19">
    <source>
        <dbReference type="EMBL" id="QNA49639.1"/>
    </source>
</evidence>
<evidence type="ECO:0000256" key="9">
    <source>
        <dbReference type="ARBA" id="ARBA00022967"/>
    </source>
</evidence>
<sequence length="220" mass="24844">MILNQLNMQDMIGPACQEYLGFHDYGLSIMLGVFVIVGIFLLYLQFSGGIVFDYTEDTKLEFFWTFIPGVILISLALPSLKLLYLMDSPGYSSLNYAVKVVGHQWYWSYELIFQGSELNYDSYMLAEDELVLGDFRLLEVDNPLLFLAGCFNQIYVTSDDVIHSFALPALGIKLDAIPGRLNSQIVSALYVGSYYGQCSEICGMNHSFMPINIEVVKEIK</sequence>
<dbReference type="PROSITE" id="PS00078">
    <property type="entry name" value="COX2"/>
    <property type="match status" value="1"/>
</dbReference>
<evidence type="ECO:0000256" key="15">
    <source>
        <dbReference type="RuleBase" id="RU000457"/>
    </source>
</evidence>
<dbReference type="SUPFAM" id="SSF81464">
    <property type="entry name" value="Cytochrome c oxidase subunit II-like, transmembrane region"/>
    <property type="match status" value="1"/>
</dbReference>
<accession>A0A7G5XUK4</accession>
<evidence type="ECO:0000259" key="17">
    <source>
        <dbReference type="PROSITE" id="PS50857"/>
    </source>
</evidence>
<evidence type="ECO:0000256" key="7">
    <source>
        <dbReference type="ARBA" id="ARBA00022723"/>
    </source>
</evidence>
<comment type="catalytic activity">
    <reaction evidence="14">
        <text>4 Fe(II)-[cytochrome c] + O2 + 8 H(+)(in) = 4 Fe(III)-[cytochrome c] + 2 H2O + 4 H(+)(out)</text>
        <dbReference type="Rhea" id="RHEA:11436"/>
        <dbReference type="Rhea" id="RHEA-COMP:10350"/>
        <dbReference type="Rhea" id="RHEA-COMP:14399"/>
        <dbReference type="ChEBI" id="CHEBI:15377"/>
        <dbReference type="ChEBI" id="CHEBI:15378"/>
        <dbReference type="ChEBI" id="CHEBI:15379"/>
        <dbReference type="ChEBI" id="CHEBI:29033"/>
        <dbReference type="ChEBI" id="CHEBI:29034"/>
        <dbReference type="EC" id="7.1.1.9"/>
    </reaction>
    <physiologicalReaction direction="left-to-right" evidence="14">
        <dbReference type="Rhea" id="RHEA:11437"/>
    </physiologicalReaction>
</comment>
<dbReference type="InterPro" id="IPR036257">
    <property type="entry name" value="Cyt_c_oxidase_su2_TM_sf"/>
</dbReference>
<dbReference type="InterPro" id="IPR045187">
    <property type="entry name" value="CcO_II"/>
</dbReference>
<protein>
    <recommendedName>
        <fullName evidence="3 15">Cytochrome c oxidase subunit 2</fullName>
    </recommendedName>
</protein>
<dbReference type="EMBL" id="MT063057">
    <property type="protein sequence ID" value="QNA49639.1"/>
    <property type="molecule type" value="Genomic_DNA"/>
</dbReference>
<feature type="transmembrane region" description="Helical" evidence="16">
    <location>
        <begin position="21"/>
        <end position="43"/>
    </location>
</feature>
<reference evidence="19" key="1">
    <citation type="journal article" date="2020" name="Int. J. Biol. Macromol.">
        <title>The first mitochondrial genomes of endosymbiotic rhabdocoels illustrate evolutionary relaxation of atp8 and genome plasticity in flatworms.</title>
        <authorList>
            <person name="Monnens M."/>
            <person name="Thijs S."/>
            <person name="Briscoe A.G."/>
            <person name="Clark M."/>
            <person name="Frost E.J."/>
            <person name="Littlewood D.T.J."/>
            <person name="Sewell M."/>
            <person name="Smeets K."/>
            <person name="Artois T."/>
            <person name="Vanhove M.P.M."/>
        </authorList>
    </citation>
    <scope>NUCLEOTIDE SEQUENCE</scope>
    <source>
        <strain evidence="19">S4</strain>
    </source>
</reference>
<keyword evidence="8" id="KW-0460">Magnesium</keyword>
<evidence type="ECO:0000256" key="5">
    <source>
        <dbReference type="ARBA" id="ARBA00022660"/>
    </source>
</evidence>
<evidence type="ECO:0000256" key="16">
    <source>
        <dbReference type="SAM" id="Phobius"/>
    </source>
</evidence>
<evidence type="ECO:0000256" key="13">
    <source>
        <dbReference type="ARBA" id="ARBA00023136"/>
    </source>
</evidence>
<dbReference type="GO" id="GO:0005507">
    <property type="term" value="F:copper ion binding"/>
    <property type="evidence" value="ECO:0007669"/>
    <property type="project" value="InterPro"/>
</dbReference>
<dbReference type="Gene3D" id="2.60.40.420">
    <property type="entry name" value="Cupredoxins - blue copper proteins"/>
    <property type="match status" value="1"/>
</dbReference>
<evidence type="ECO:0000256" key="10">
    <source>
        <dbReference type="ARBA" id="ARBA00022982"/>
    </source>
</evidence>
<dbReference type="InterPro" id="IPR002429">
    <property type="entry name" value="CcO_II-like_C"/>
</dbReference>
<keyword evidence="15" id="KW-0999">Mitochondrion inner membrane</keyword>
<feature type="domain" description="Cytochrome oxidase subunit II transmembrane region profile" evidence="18">
    <location>
        <begin position="1"/>
        <end position="90"/>
    </location>
</feature>
<evidence type="ECO:0000256" key="2">
    <source>
        <dbReference type="ARBA" id="ARBA00007866"/>
    </source>
</evidence>
<comment type="subcellular location">
    <subcellularLocation>
        <location evidence="1">Membrane</location>
        <topology evidence="1">Multi-pass membrane protein</topology>
    </subcellularLocation>
    <subcellularLocation>
        <location evidence="15">Mitochondrion inner membrane</location>
        <topology evidence="15">Multi-pass membrane protein</topology>
    </subcellularLocation>
</comment>
<dbReference type="Pfam" id="PF02790">
    <property type="entry name" value="COX2_TM"/>
    <property type="match status" value="1"/>
</dbReference>
<keyword evidence="13 15" id="KW-0472">Membrane</keyword>
<keyword evidence="7 15" id="KW-0479">Metal-binding</keyword>
<proteinExistence type="inferred from homology"/>
<evidence type="ECO:0000256" key="14">
    <source>
        <dbReference type="ARBA" id="ARBA00049512"/>
    </source>
</evidence>
<keyword evidence="5 15" id="KW-0679">Respiratory chain</keyword>
<dbReference type="PANTHER" id="PTHR22888:SF9">
    <property type="entry name" value="CYTOCHROME C OXIDASE SUBUNIT 2"/>
    <property type="match status" value="1"/>
</dbReference>
<evidence type="ECO:0000256" key="4">
    <source>
        <dbReference type="ARBA" id="ARBA00022448"/>
    </source>
</evidence>
<keyword evidence="12 15" id="KW-0186">Copper</keyword>
<keyword evidence="4 15" id="KW-0813">Transport</keyword>
<comment type="cofactor">
    <cofactor evidence="15">
        <name>Cu cation</name>
        <dbReference type="ChEBI" id="CHEBI:23378"/>
    </cofactor>
    <text evidence="15">Binds a copper A center.</text>
</comment>
<keyword evidence="15 19" id="KW-0496">Mitochondrion</keyword>
<dbReference type="InterPro" id="IPR001505">
    <property type="entry name" value="Copper_CuA"/>
</dbReference>
<evidence type="ECO:0000256" key="6">
    <source>
        <dbReference type="ARBA" id="ARBA00022692"/>
    </source>
</evidence>
<comment type="similarity">
    <text evidence="2 15">Belongs to the cytochrome c oxidase subunit 2 family.</text>
</comment>
<feature type="domain" description="Cytochrome oxidase subunit II copper A binding" evidence="17">
    <location>
        <begin position="93"/>
        <end position="220"/>
    </location>
</feature>
<dbReference type="PANTHER" id="PTHR22888">
    <property type="entry name" value="CYTOCHROME C OXIDASE, SUBUNIT II"/>
    <property type="match status" value="1"/>
</dbReference>
<evidence type="ECO:0000256" key="12">
    <source>
        <dbReference type="ARBA" id="ARBA00023008"/>
    </source>
</evidence>
<dbReference type="AlphaFoldDB" id="A0A7G5XUK4"/>
<keyword evidence="11 16" id="KW-1133">Transmembrane helix</keyword>
<gene>
    <name evidence="19" type="primary">cox2</name>
</gene>
<name>A0A7G5XUK4_9PLAT</name>
<evidence type="ECO:0000256" key="8">
    <source>
        <dbReference type="ARBA" id="ARBA00022842"/>
    </source>
</evidence>
<keyword evidence="6 15" id="KW-0812">Transmembrane</keyword>
<dbReference type="PRINTS" id="PR01166">
    <property type="entry name" value="CYCOXIDASEII"/>
</dbReference>
<keyword evidence="10 15" id="KW-0249">Electron transport</keyword>
<geneLocation type="mitochondrion" evidence="19"/>
<dbReference type="PROSITE" id="PS50999">
    <property type="entry name" value="COX2_TM"/>
    <property type="match status" value="1"/>
</dbReference>
<dbReference type="Pfam" id="PF00116">
    <property type="entry name" value="COX2"/>
    <property type="match status" value="1"/>
</dbReference>
<dbReference type="InterPro" id="IPR011759">
    <property type="entry name" value="Cyt_c_oxidase_su2_TM_dom"/>
</dbReference>
<dbReference type="SUPFAM" id="SSF49503">
    <property type="entry name" value="Cupredoxins"/>
    <property type="match status" value="1"/>
</dbReference>
<keyword evidence="9" id="KW-1278">Translocase</keyword>
<dbReference type="GO" id="GO:0005743">
    <property type="term" value="C:mitochondrial inner membrane"/>
    <property type="evidence" value="ECO:0007669"/>
    <property type="project" value="UniProtKB-SubCell"/>
</dbReference>
<evidence type="ECO:0000256" key="11">
    <source>
        <dbReference type="ARBA" id="ARBA00022989"/>
    </source>
</evidence>
<evidence type="ECO:0000259" key="18">
    <source>
        <dbReference type="PROSITE" id="PS50999"/>
    </source>
</evidence>
<feature type="transmembrane region" description="Helical" evidence="16">
    <location>
        <begin position="63"/>
        <end position="84"/>
    </location>
</feature>
<dbReference type="GO" id="GO:0004129">
    <property type="term" value="F:cytochrome-c oxidase activity"/>
    <property type="evidence" value="ECO:0007669"/>
    <property type="project" value="UniProtKB-EC"/>
</dbReference>
<dbReference type="GO" id="GO:0042773">
    <property type="term" value="P:ATP synthesis coupled electron transport"/>
    <property type="evidence" value="ECO:0007669"/>
    <property type="project" value="TreeGrafter"/>
</dbReference>
<evidence type="ECO:0000256" key="1">
    <source>
        <dbReference type="ARBA" id="ARBA00004141"/>
    </source>
</evidence>
<dbReference type="InterPro" id="IPR008972">
    <property type="entry name" value="Cupredoxin"/>
</dbReference>